<sequence length="609" mass="64952">MKLSLAARVTAAFLLVVFVLTFGSVAMVAMSLRKSLEEGLARNMEQDIVSWHGLLEQEGRVLAASARGVANGPVLRSVLAGDAESATLQGLADEQRSLVGVDLLLLVDPSGKVKAGSLTGSMPTVPPVEELRERTGLLLSEDVPYWSVSMPVEARGRVLGFLILGVRLDEGPVRRFQAQRGTEMMLLMGRSVSARGLHSVKPQDVLPVLPTSGNFRRFLVLRGVRVLAAQVEVGEGLRLVLVRSAEEDYVRFHSTQMGLIGLGAACALIAGAVAFLIARRVTEPLRQLTAAAARVVAEGDFRGTLEVNSRDEIGELATSFRQMMHQLRDVLLALRAASTQLEAAATQLSLEASEQNRTATRQVAALYETQVTAQELQRSSQAAALRAQTILQVAEQADSLGSAGELSVESSVGGLTHIREQVDQIARTSQELQQRTAQIGGITQTVKDLADQSNMLALNAAIEAVRSGEHGKGFGVVAREIRSLADQSAEATGRVQEILTDISRAIAATVHTSESGAREVEGGLAQVRATGDSLRALASLIHDNGLAVREIAETVSQQDAGIAQIFEALRDLSMLSQETVTRLTATEQAASKLSLASREVGSIVGQYKL</sequence>
<comment type="similarity">
    <text evidence="2">Belongs to the methyl-accepting chemotaxis (MCP) protein family.</text>
</comment>
<dbReference type="PANTHER" id="PTHR32089">
    <property type="entry name" value="METHYL-ACCEPTING CHEMOTAXIS PROTEIN MCPB"/>
    <property type="match status" value="1"/>
</dbReference>
<evidence type="ECO:0000256" key="3">
    <source>
        <dbReference type="PROSITE-ProRule" id="PRU00284"/>
    </source>
</evidence>
<dbReference type="PROSITE" id="PS50111">
    <property type="entry name" value="CHEMOTAXIS_TRANSDUC_2"/>
    <property type="match status" value="1"/>
</dbReference>
<keyword evidence="1 3" id="KW-0807">Transducer</keyword>
<dbReference type="InterPro" id="IPR029151">
    <property type="entry name" value="Sensor-like_sf"/>
</dbReference>
<evidence type="ECO:0000259" key="6">
    <source>
        <dbReference type="PROSITE" id="PS50885"/>
    </source>
</evidence>
<feature type="transmembrane region" description="Helical" evidence="4">
    <location>
        <begin position="259"/>
        <end position="278"/>
    </location>
</feature>
<accession>A0ABT5DJX9</accession>
<dbReference type="SUPFAM" id="SSF103190">
    <property type="entry name" value="Sensory domain-like"/>
    <property type="match status" value="1"/>
</dbReference>
<dbReference type="Proteomes" id="UP001221838">
    <property type="component" value="Unassembled WGS sequence"/>
</dbReference>
<dbReference type="Gene3D" id="6.10.340.10">
    <property type="match status" value="1"/>
</dbReference>
<gene>
    <name evidence="7" type="ORF">POL68_36200</name>
</gene>
<dbReference type="InterPro" id="IPR004089">
    <property type="entry name" value="MCPsignal_dom"/>
</dbReference>
<comment type="caution">
    <text evidence="7">The sequence shown here is derived from an EMBL/GenBank/DDBJ whole genome shotgun (WGS) entry which is preliminary data.</text>
</comment>
<evidence type="ECO:0000313" key="7">
    <source>
        <dbReference type="EMBL" id="MDC0713965.1"/>
    </source>
</evidence>
<keyword evidence="8" id="KW-1185">Reference proteome</keyword>
<keyword evidence="4" id="KW-0812">Transmembrane</keyword>
<feature type="domain" description="HAMP" evidence="6">
    <location>
        <begin position="279"/>
        <end position="332"/>
    </location>
</feature>
<dbReference type="RefSeq" id="WP_272144448.1">
    <property type="nucleotide sequence ID" value="NZ_JAQNDM010000002.1"/>
</dbReference>
<feature type="transmembrane region" description="Helical" evidence="4">
    <location>
        <begin position="12"/>
        <end position="32"/>
    </location>
</feature>
<dbReference type="PROSITE" id="PS50885">
    <property type="entry name" value="HAMP"/>
    <property type="match status" value="1"/>
</dbReference>
<dbReference type="SMART" id="SM00304">
    <property type="entry name" value="HAMP"/>
    <property type="match status" value="1"/>
</dbReference>
<name>A0ABT5DJX9_9BACT</name>
<evidence type="ECO:0000259" key="5">
    <source>
        <dbReference type="PROSITE" id="PS50111"/>
    </source>
</evidence>
<reference evidence="7 8" key="1">
    <citation type="submission" date="2022-11" db="EMBL/GenBank/DDBJ databases">
        <title>Minimal conservation of predation-associated metabolite biosynthetic gene clusters underscores biosynthetic potential of Myxococcota including descriptions for ten novel species: Archangium lansinium sp. nov., Myxococcus landrumus sp. nov., Nannocystis bai.</title>
        <authorList>
            <person name="Ahearne A."/>
            <person name="Stevens C."/>
            <person name="Dowd S."/>
        </authorList>
    </citation>
    <scope>NUCLEOTIDE SEQUENCE [LARGE SCALE GENOMIC DNA]</scope>
    <source>
        <strain evidence="7 8">NCWAL01</strain>
    </source>
</reference>
<dbReference type="EMBL" id="JAQNDM010000002">
    <property type="protein sequence ID" value="MDC0713965.1"/>
    <property type="molecule type" value="Genomic_DNA"/>
</dbReference>
<organism evidence="7 8">
    <name type="scientific">Stigmatella ashevillensis</name>
    <dbReference type="NCBI Taxonomy" id="2995309"/>
    <lineage>
        <taxon>Bacteria</taxon>
        <taxon>Pseudomonadati</taxon>
        <taxon>Myxococcota</taxon>
        <taxon>Myxococcia</taxon>
        <taxon>Myxococcales</taxon>
        <taxon>Cystobacterineae</taxon>
        <taxon>Archangiaceae</taxon>
        <taxon>Stigmatella</taxon>
    </lineage>
</organism>
<keyword evidence="4" id="KW-1133">Transmembrane helix</keyword>
<dbReference type="PANTHER" id="PTHR32089:SF112">
    <property type="entry name" value="LYSOZYME-LIKE PROTEIN-RELATED"/>
    <property type="match status" value="1"/>
</dbReference>
<evidence type="ECO:0000256" key="1">
    <source>
        <dbReference type="ARBA" id="ARBA00023224"/>
    </source>
</evidence>
<evidence type="ECO:0000256" key="2">
    <source>
        <dbReference type="ARBA" id="ARBA00029447"/>
    </source>
</evidence>
<evidence type="ECO:0000313" key="8">
    <source>
        <dbReference type="Proteomes" id="UP001221838"/>
    </source>
</evidence>
<dbReference type="Pfam" id="PF00015">
    <property type="entry name" value="MCPsignal"/>
    <property type="match status" value="1"/>
</dbReference>
<dbReference type="Gene3D" id="1.10.287.950">
    <property type="entry name" value="Methyl-accepting chemotaxis protein"/>
    <property type="match status" value="1"/>
</dbReference>
<keyword evidence="4" id="KW-0472">Membrane</keyword>
<dbReference type="CDD" id="cd06225">
    <property type="entry name" value="HAMP"/>
    <property type="match status" value="1"/>
</dbReference>
<evidence type="ECO:0000256" key="4">
    <source>
        <dbReference type="SAM" id="Phobius"/>
    </source>
</evidence>
<dbReference type="SMART" id="SM00283">
    <property type="entry name" value="MA"/>
    <property type="match status" value="1"/>
</dbReference>
<dbReference type="SUPFAM" id="SSF58104">
    <property type="entry name" value="Methyl-accepting chemotaxis protein (MCP) signaling domain"/>
    <property type="match status" value="1"/>
</dbReference>
<proteinExistence type="inferred from homology"/>
<protein>
    <submittedName>
        <fullName evidence="7">Methyl-accepting chemotaxis protein</fullName>
    </submittedName>
</protein>
<feature type="domain" description="Methyl-accepting transducer" evidence="5">
    <location>
        <begin position="337"/>
        <end position="573"/>
    </location>
</feature>
<dbReference type="InterPro" id="IPR003660">
    <property type="entry name" value="HAMP_dom"/>
</dbReference>
<dbReference type="Pfam" id="PF00672">
    <property type="entry name" value="HAMP"/>
    <property type="match status" value="1"/>
</dbReference>